<dbReference type="EMBL" id="KZ613847">
    <property type="protein sequence ID" value="PMD57184.1"/>
    <property type="molecule type" value="Genomic_DNA"/>
</dbReference>
<evidence type="ECO:0000313" key="2">
    <source>
        <dbReference type="Proteomes" id="UP000235371"/>
    </source>
</evidence>
<protein>
    <submittedName>
        <fullName evidence="1">Uncharacterized protein</fullName>
    </submittedName>
</protein>
<dbReference type="AlphaFoldDB" id="A0A2J6T2D3"/>
<dbReference type="Proteomes" id="UP000235371">
    <property type="component" value="Unassembled WGS sequence"/>
</dbReference>
<accession>A0A2J6T2D3</accession>
<proteinExistence type="predicted"/>
<reference evidence="1 2" key="1">
    <citation type="submission" date="2016-04" db="EMBL/GenBank/DDBJ databases">
        <title>A degradative enzymes factory behind the ericoid mycorrhizal symbiosis.</title>
        <authorList>
            <consortium name="DOE Joint Genome Institute"/>
            <person name="Martino E."/>
            <person name="Morin E."/>
            <person name="Grelet G."/>
            <person name="Kuo A."/>
            <person name="Kohler A."/>
            <person name="Daghino S."/>
            <person name="Barry K."/>
            <person name="Choi C."/>
            <person name="Cichocki N."/>
            <person name="Clum A."/>
            <person name="Copeland A."/>
            <person name="Hainaut M."/>
            <person name="Haridas S."/>
            <person name="Labutti K."/>
            <person name="Lindquist E."/>
            <person name="Lipzen A."/>
            <person name="Khouja H.-R."/>
            <person name="Murat C."/>
            <person name="Ohm R."/>
            <person name="Olson A."/>
            <person name="Spatafora J."/>
            <person name="Veneault-Fourrey C."/>
            <person name="Henrissat B."/>
            <person name="Grigoriev I."/>
            <person name="Martin F."/>
            <person name="Perotto S."/>
        </authorList>
    </citation>
    <scope>NUCLEOTIDE SEQUENCE [LARGE SCALE GENOMIC DNA]</scope>
    <source>
        <strain evidence="1 2">E</strain>
    </source>
</reference>
<keyword evidence="2" id="KW-1185">Reference proteome</keyword>
<name>A0A2J6T2D3_9HELO</name>
<organism evidence="1 2">
    <name type="scientific">Hyaloscypha bicolor E</name>
    <dbReference type="NCBI Taxonomy" id="1095630"/>
    <lineage>
        <taxon>Eukaryota</taxon>
        <taxon>Fungi</taxon>
        <taxon>Dikarya</taxon>
        <taxon>Ascomycota</taxon>
        <taxon>Pezizomycotina</taxon>
        <taxon>Leotiomycetes</taxon>
        <taxon>Helotiales</taxon>
        <taxon>Hyaloscyphaceae</taxon>
        <taxon>Hyaloscypha</taxon>
        <taxon>Hyaloscypha bicolor</taxon>
    </lineage>
</organism>
<sequence>MVKLEINPKHGWVFNATDAVSGPPRQLQCDHLHTFDAIISDHEVPLVSSTPGRLNAALGEVGGCLGKVYIP</sequence>
<dbReference type="RefSeq" id="XP_024734088.1">
    <property type="nucleotide sequence ID" value="XM_024880773.1"/>
</dbReference>
<evidence type="ECO:0000313" key="1">
    <source>
        <dbReference type="EMBL" id="PMD57184.1"/>
    </source>
</evidence>
<dbReference type="GeneID" id="36588850"/>
<gene>
    <name evidence="1" type="ORF">K444DRAFT_615656</name>
</gene>
<dbReference type="InParanoid" id="A0A2J6T2D3"/>